<keyword evidence="1" id="KW-0812">Transmembrane</keyword>
<keyword evidence="1" id="KW-0472">Membrane</keyword>
<comment type="caution">
    <text evidence="2">The sequence shown here is derived from an EMBL/GenBank/DDBJ whole genome shotgun (WGS) entry which is preliminary data.</text>
</comment>
<organism evidence="2 3">
    <name type="scientific">Gymnopilus junonius</name>
    <name type="common">Spectacular rustgill mushroom</name>
    <name type="synonym">Gymnopilus spectabilis subsp. junonius</name>
    <dbReference type="NCBI Taxonomy" id="109634"/>
    <lineage>
        <taxon>Eukaryota</taxon>
        <taxon>Fungi</taxon>
        <taxon>Dikarya</taxon>
        <taxon>Basidiomycota</taxon>
        <taxon>Agaricomycotina</taxon>
        <taxon>Agaricomycetes</taxon>
        <taxon>Agaricomycetidae</taxon>
        <taxon>Agaricales</taxon>
        <taxon>Agaricineae</taxon>
        <taxon>Hymenogastraceae</taxon>
        <taxon>Gymnopilus</taxon>
    </lineage>
</organism>
<dbReference type="Proteomes" id="UP000724874">
    <property type="component" value="Unassembled WGS sequence"/>
</dbReference>
<evidence type="ECO:0000313" key="2">
    <source>
        <dbReference type="EMBL" id="KAF8903095.1"/>
    </source>
</evidence>
<name>A0A9P5NRQ6_GYMJU</name>
<feature type="transmembrane region" description="Helical" evidence="1">
    <location>
        <begin position="20"/>
        <end position="41"/>
    </location>
</feature>
<accession>A0A9P5NRQ6</accession>
<keyword evidence="3" id="KW-1185">Reference proteome</keyword>
<reference evidence="2" key="1">
    <citation type="submission" date="2020-11" db="EMBL/GenBank/DDBJ databases">
        <authorList>
            <consortium name="DOE Joint Genome Institute"/>
            <person name="Ahrendt S."/>
            <person name="Riley R."/>
            <person name="Andreopoulos W."/>
            <person name="LaButti K."/>
            <person name="Pangilinan J."/>
            <person name="Ruiz-duenas F.J."/>
            <person name="Barrasa J.M."/>
            <person name="Sanchez-Garcia M."/>
            <person name="Camarero S."/>
            <person name="Miyauchi S."/>
            <person name="Serrano A."/>
            <person name="Linde D."/>
            <person name="Babiker R."/>
            <person name="Drula E."/>
            <person name="Ayuso-Fernandez I."/>
            <person name="Pacheco R."/>
            <person name="Padilla G."/>
            <person name="Ferreira P."/>
            <person name="Barriuso J."/>
            <person name="Kellner H."/>
            <person name="Castanera R."/>
            <person name="Alfaro M."/>
            <person name="Ramirez L."/>
            <person name="Pisabarro A.G."/>
            <person name="Kuo A."/>
            <person name="Tritt A."/>
            <person name="Lipzen A."/>
            <person name="He G."/>
            <person name="Yan M."/>
            <person name="Ng V."/>
            <person name="Cullen D."/>
            <person name="Martin F."/>
            <person name="Rosso M.-N."/>
            <person name="Henrissat B."/>
            <person name="Hibbett D."/>
            <person name="Martinez A.T."/>
            <person name="Grigoriev I.V."/>
        </authorList>
    </citation>
    <scope>NUCLEOTIDE SEQUENCE</scope>
    <source>
        <strain evidence="2">AH 44721</strain>
    </source>
</reference>
<evidence type="ECO:0000256" key="1">
    <source>
        <dbReference type="SAM" id="Phobius"/>
    </source>
</evidence>
<evidence type="ECO:0000313" key="3">
    <source>
        <dbReference type="Proteomes" id="UP000724874"/>
    </source>
</evidence>
<feature type="transmembrane region" description="Helical" evidence="1">
    <location>
        <begin position="62"/>
        <end position="87"/>
    </location>
</feature>
<dbReference type="EMBL" id="JADNYJ010000032">
    <property type="protein sequence ID" value="KAF8903095.1"/>
    <property type="molecule type" value="Genomic_DNA"/>
</dbReference>
<keyword evidence="1" id="KW-1133">Transmembrane helix</keyword>
<proteinExistence type="predicted"/>
<protein>
    <submittedName>
        <fullName evidence="2">Uncharacterized protein</fullName>
    </submittedName>
</protein>
<dbReference type="AlphaFoldDB" id="A0A9P5NRQ6"/>
<gene>
    <name evidence="2" type="ORF">CPB84DRAFT_1746330</name>
</gene>
<sequence>MESQTAITSNVTSSSLGPLFVGYVFGLILLGYADAYVFYSTPEHIANLNGPIMPRDKSWMKVFVATLFVLNLLNTTFNFTIFCTIFLSTNRSSVLVLDAEPILTVRMVLPFNKAWKNWYQASVSIFSHLRAPLLKWGINPKVGGILNSVNITNVTNMSDFEDGKDPLFEQVFRVSVQTGSSILIGAFIDAVVYLSSVASDIQHSAVQGVFCDFHFYAEFSQWMELQGPVNR</sequence>